<evidence type="ECO:0000313" key="3">
    <source>
        <dbReference type="Proteomes" id="UP001607302"/>
    </source>
</evidence>
<dbReference type="AlphaFoldDB" id="A0ABD2AQE3"/>
<organism evidence="2 3">
    <name type="scientific">Vespula squamosa</name>
    <name type="common">Southern yellow jacket</name>
    <name type="synonym">Wasp</name>
    <dbReference type="NCBI Taxonomy" id="30214"/>
    <lineage>
        <taxon>Eukaryota</taxon>
        <taxon>Metazoa</taxon>
        <taxon>Ecdysozoa</taxon>
        <taxon>Arthropoda</taxon>
        <taxon>Hexapoda</taxon>
        <taxon>Insecta</taxon>
        <taxon>Pterygota</taxon>
        <taxon>Neoptera</taxon>
        <taxon>Endopterygota</taxon>
        <taxon>Hymenoptera</taxon>
        <taxon>Apocrita</taxon>
        <taxon>Aculeata</taxon>
        <taxon>Vespoidea</taxon>
        <taxon>Vespidae</taxon>
        <taxon>Vespinae</taxon>
        <taxon>Vespula</taxon>
    </lineage>
</organism>
<keyword evidence="1" id="KW-1133">Transmembrane helix</keyword>
<name>A0ABD2AQE3_VESSQ</name>
<comment type="caution">
    <text evidence="2">The sequence shown here is derived from an EMBL/GenBank/DDBJ whole genome shotgun (WGS) entry which is preliminary data.</text>
</comment>
<reference evidence="2 3" key="1">
    <citation type="journal article" date="2024" name="Ann. Entomol. Soc. Am.">
        <title>Genomic analyses of the southern and eastern yellowjacket wasps (Hymenoptera: Vespidae) reveal evolutionary signatures of social life.</title>
        <authorList>
            <person name="Catto M.A."/>
            <person name="Caine P.B."/>
            <person name="Orr S.E."/>
            <person name="Hunt B.G."/>
            <person name="Goodisman M.A.D."/>
        </authorList>
    </citation>
    <scope>NUCLEOTIDE SEQUENCE [LARGE SCALE GENOMIC DNA]</scope>
    <source>
        <strain evidence="2">233</strain>
        <tissue evidence="2">Head and thorax</tissue>
    </source>
</reference>
<keyword evidence="1" id="KW-0812">Transmembrane</keyword>
<gene>
    <name evidence="2" type="ORF">V1478_009701</name>
</gene>
<sequence>MSDTTLYLRSLFNIERISGIIFYLCFLFFITIRQSILWELQCTLVGNQSKTELLITKVAQRSDFVVVTAGQVSRV</sequence>
<evidence type="ECO:0000313" key="2">
    <source>
        <dbReference type="EMBL" id="KAL2722838.1"/>
    </source>
</evidence>
<proteinExistence type="predicted"/>
<accession>A0ABD2AQE3</accession>
<keyword evidence="1" id="KW-0472">Membrane</keyword>
<dbReference type="Proteomes" id="UP001607302">
    <property type="component" value="Unassembled WGS sequence"/>
</dbReference>
<keyword evidence="3" id="KW-1185">Reference proteome</keyword>
<feature type="transmembrane region" description="Helical" evidence="1">
    <location>
        <begin position="20"/>
        <end position="40"/>
    </location>
</feature>
<protein>
    <submittedName>
        <fullName evidence="2">Uncharacterized protein</fullName>
    </submittedName>
</protein>
<evidence type="ECO:0000256" key="1">
    <source>
        <dbReference type="SAM" id="Phobius"/>
    </source>
</evidence>
<dbReference type="EMBL" id="JAUDFV010000141">
    <property type="protein sequence ID" value="KAL2722838.1"/>
    <property type="molecule type" value="Genomic_DNA"/>
</dbReference>